<dbReference type="Gene3D" id="1.10.1090.10">
    <property type="entry name" value="Cytochrome b-c1 complex subunit 7"/>
    <property type="match status" value="1"/>
</dbReference>
<reference evidence="9" key="1">
    <citation type="submission" date="2020-05" db="EMBL/GenBank/DDBJ databases">
        <title>WGS assembly of Panicum virgatum.</title>
        <authorList>
            <person name="Lovell J.T."/>
            <person name="Jenkins J."/>
            <person name="Shu S."/>
            <person name="Juenger T.E."/>
            <person name="Schmutz J."/>
        </authorList>
    </citation>
    <scope>NUCLEOTIDE SEQUENCE</scope>
    <source>
        <strain evidence="9">AP13</strain>
    </source>
</reference>
<protein>
    <submittedName>
        <fullName evidence="9">Uncharacterized protein</fullName>
    </submittedName>
</protein>
<keyword evidence="10" id="KW-1185">Reference proteome</keyword>
<sequence>MRTNVRQQLYKSIKEALVTLAREAVDARNQHLNQAMDLYMKHQYLPDDVQEKRGRQMHKLYLQLLEHRLHSEREYQLRHQLQPCLQVLFHYPILQEEPRSVEIQ</sequence>
<dbReference type="EMBL" id="CM029039">
    <property type="protein sequence ID" value="KAG2643436.1"/>
    <property type="molecule type" value="Genomic_DNA"/>
</dbReference>
<dbReference type="Pfam" id="PF02271">
    <property type="entry name" value="UCR_14kD"/>
    <property type="match status" value="1"/>
</dbReference>
<dbReference type="Proteomes" id="UP000823388">
    <property type="component" value="Chromosome 2K"/>
</dbReference>
<gene>
    <name evidence="9" type="ORF">PVAP13_2KG305202</name>
</gene>
<evidence type="ECO:0000256" key="5">
    <source>
        <dbReference type="ARBA" id="ARBA00022792"/>
    </source>
</evidence>
<comment type="caution">
    <text evidence="9">The sequence shown here is derived from an EMBL/GenBank/DDBJ whole genome shotgun (WGS) entry which is preliminary data.</text>
</comment>
<organism evidence="9 10">
    <name type="scientific">Panicum virgatum</name>
    <name type="common">Blackwell switchgrass</name>
    <dbReference type="NCBI Taxonomy" id="38727"/>
    <lineage>
        <taxon>Eukaryota</taxon>
        <taxon>Viridiplantae</taxon>
        <taxon>Streptophyta</taxon>
        <taxon>Embryophyta</taxon>
        <taxon>Tracheophyta</taxon>
        <taxon>Spermatophyta</taxon>
        <taxon>Magnoliopsida</taxon>
        <taxon>Liliopsida</taxon>
        <taxon>Poales</taxon>
        <taxon>Poaceae</taxon>
        <taxon>PACMAD clade</taxon>
        <taxon>Panicoideae</taxon>
        <taxon>Panicodae</taxon>
        <taxon>Paniceae</taxon>
        <taxon>Panicinae</taxon>
        <taxon>Panicum</taxon>
        <taxon>Panicum sect. Hiantes</taxon>
    </lineage>
</organism>
<keyword evidence="8" id="KW-0472">Membrane</keyword>
<keyword evidence="5" id="KW-0999">Mitochondrion inner membrane</keyword>
<dbReference type="InterPro" id="IPR003197">
    <property type="entry name" value="QCR7"/>
</dbReference>
<evidence type="ECO:0000256" key="1">
    <source>
        <dbReference type="ARBA" id="ARBA00004443"/>
    </source>
</evidence>
<dbReference type="GO" id="GO:0006122">
    <property type="term" value="P:mitochondrial electron transport, ubiquinol to cytochrome c"/>
    <property type="evidence" value="ECO:0007669"/>
    <property type="project" value="InterPro"/>
</dbReference>
<dbReference type="PANTHER" id="PTHR12022:SF0">
    <property type="entry name" value="CYTOCHROME B-C1 COMPLEX SUBUNIT 7"/>
    <property type="match status" value="1"/>
</dbReference>
<evidence type="ECO:0000313" key="9">
    <source>
        <dbReference type="EMBL" id="KAG2643436.1"/>
    </source>
</evidence>
<evidence type="ECO:0000256" key="4">
    <source>
        <dbReference type="ARBA" id="ARBA00022660"/>
    </source>
</evidence>
<evidence type="ECO:0000313" key="10">
    <source>
        <dbReference type="Proteomes" id="UP000823388"/>
    </source>
</evidence>
<accession>A0A8T0WC35</accession>
<evidence type="ECO:0000256" key="8">
    <source>
        <dbReference type="ARBA" id="ARBA00023136"/>
    </source>
</evidence>
<keyword evidence="4" id="KW-0679">Respiratory chain</keyword>
<dbReference type="GO" id="GO:0005743">
    <property type="term" value="C:mitochondrial inner membrane"/>
    <property type="evidence" value="ECO:0007669"/>
    <property type="project" value="UniProtKB-SubCell"/>
</dbReference>
<evidence type="ECO:0000256" key="6">
    <source>
        <dbReference type="ARBA" id="ARBA00022982"/>
    </source>
</evidence>
<evidence type="ECO:0000256" key="3">
    <source>
        <dbReference type="ARBA" id="ARBA00022448"/>
    </source>
</evidence>
<dbReference type="SUPFAM" id="SSF81524">
    <property type="entry name" value="14 kDa protein of cytochrome bc1 complex (Ubiquinol-cytochrome c reductase)"/>
    <property type="match status" value="1"/>
</dbReference>
<comment type="subcellular location">
    <subcellularLocation>
        <location evidence="1">Mitochondrion inner membrane</location>
        <topology evidence="1">Peripheral membrane protein</topology>
        <orientation evidence="1">Matrix side</orientation>
    </subcellularLocation>
</comment>
<evidence type="ECO:0000256" key="7">
    <source>
        <dbReference type="ARBA" id="ARBA00023128"/>
    </source>
</evidence>
<comment type="similarity">
    <text evidence="2">Belongs to the UQCRB/QCR7 family.</text>
</comment>
<dbReference type="GO" id="GO:0045275">
    <property type="term" value="C:respiratory chain complex III"/>
    <property type="evidence" value="ECO:0007669"/>
    <property type="project" value="InterPro"/>
</dbReference>
<dbReference type="InterPro" id="IPR036544">
    <property type="entry name" value="QCR7_sf"/>
</dbReference>
<dbReference type="AlphaFoldDB" id="A0A8T0WC35"/>
<name>A0A8T0WC35_PANVG</name>
<dbReference type="PANTHER" id="PTHR12022">
    <property type="entry name" value="UBIQUINOL-CYTOCHROME C REDUCTASE COMPLEX 14 KD PROTEIN"/>
    <property type="match status" value="1"/>
</dbReference>
<keyword evidence="3" id="KW-0813">Transport</keyword>
<proteinExistence type="inferred from homology"/>
<keyword evidence="6" id="KW-0249">Electron transport</keyword>
<keyword evidence="7" id="KW-0496">Mitochondrion</keyword>
<evidence type="ECO:0000256" key="2">
    <source>
        <dbReference type="ARBA" id="ARBA00008554"/>
    </source>
</evidence>